<evidence type="ECO:0000256" key="1">
    <source>
        <dbReference type="SAM" id="MobiDB-lite"/>
    </source>
</evidence>
<dbReference type="Proteomes" id="UP001159405">
    <property type="component" value="Unassembled WGS sequence"/>
</dbReference>
<sequence>FDLNTDRNSRNCELTTDSVNVKGKTPSPPPNPPLFPKKDLFALFLLFSLAWICSDIKAEQIFSLNTAIVKIREKLPLR</sequence>
<evidence type="ECO:0000313" key="2">
    <source>
        <dbReference type="EMBL" id="CAH3144221.1"/>
    </source>
</evidence>
<name>A0ABN8PLR5_9CNID</name>
<reference evidence="2 3" key="1">
    <citation type="submission" date="2022-05" db="EMBL/GenBank/DDBJ databases">
        <authorList>
            <consortium name="Genoscope - CEA"/>
            <person name="William W."/>
        </authorList>
    </citation>
    <scope>NUCLEOTIDE SEQUENCE [LARGE SCALE GENOMIC DNA]</scope>
</reference>
<feature type="non-terminal residue" evidence="2">
    <location>
        <position position="1"/>
    </location>
</feature>
<gene>
    <name evidence="2" type="ORF">PLOB_00043860</name>
</gene>
<accession>A0ABN8PLR5</accession>
<protein>
    <submittedName>
        <fullName evidence="2">Uncharacterized protein</fullName>
    </submittedName>
</protein>
<dbReference type="EMBL" id="CALNXK010000073">
    <property type="protein sequence ID" value="CAH3144221.1"/>
    <property type="molecule type" value="Genomic_DNA"/>
</dbReference>
<keyword evidence="3" id="KW-1185">Reference proteome</keyword>
<evidence type="ECO:0000313" key="3">
    <source>
        <dbReference type="Proteomes" id="UP001159405"/>
    </source>
</evidence>
<feature type="region of interest" description="Disordered" evidence="1">
    <location>
        <begin position="14"/>
        <end position="33"/>
    </location>
</feature>
<feature type="non-terminal residue" evidence="2">
    <location>
        <position position="78"/>
    </location>
</feature>
<comment type="caution">
    <text evidence="2">The sequence shown here is derived from an EMBL/GenBank/DDBJ whole genome shotgun (WGS) entry which is preliminary data.</text>
</comment>
<proteinExistence type="predicted"/>
<organism evidence="2 3">
    <name type="scientific">Porites lobata</name>
    <dbReference type="NCBI Taxonomy" id="104759"/>
    <lineage>
        <taxon>Eukaryota</taxon>
        <taxon>Metazoa</taxon>
        <taxon>Cnidaria</taxon>
        <taxon>Anthozoa</taxon>
        <taxon>Hexacorallia</taxon>
        <taxon>Scleractinia</taxon>
        <taxon>Fungiina</taxon>
        <taxon>Poritidae</taxon>
        <taxon>Porites</taxon>
    </lineage>
</organism>